<organism evidence="9 10">
    <name type="scientific">Candidatus Nephthysia bennettiae</name>
    <dbReference type="NCBI Taxonomy" id="3127016"/>
    <lineage>
        <taxon>Bacteria</taxon>
        <taxon>Bacillati</taxon>
        <taxon>Candidatus Dormiibacterota</taxon>
        <taxon>Candidatus Dormibacteria</taxon>
        <taxon>Candidatus Dormibacterales</taxon>
        <taxon>Candidatus Dormibacteraceae</taxon>
        <taxon>Candidatus Nephthysia</taxon>
    </lineage>
</organism>
<feature type="domain" description="Pyridoxamine 5'-phosphate oxidase N-terminal" evidence="7">
    <location>
        <begin position="38"/>
        <end position="153"/>
    </location>
</feature>
<evidence type="ECO:0000313" key="9">
    <source>
        <dbReference type="EMBL" id="MBJ7598094.1"/>
    </source>
</evidence>
<feature type="binding site" evidence="6">
    <location>
        <begin position="70"/>
        <end position="71"/>
    </location>
    <ligand>
        <name>FMN</name>
        <dbReference type="ChEBI" id="CHEBI:58210"/>
    </ligand>
</feature>
<name>A0A934K3A2_9BACT</name>
<dbReference type="GO" id="GO:0008615">
    <property type="term" value="P:pyridoxine biosynthetic process"/>
    <property type="evidence" value="ECO:0007669"/>
    <property type="project" value="UniProtKB-UniRule"/>
</dbReference>
<evidence type="ECO:0000313" key="10">
    <source>
        <dbReference type="Proteomes" id="UP000612893"/>
    </source>
</evidence>
<keyword evidence="4 9" id="KW-0560">Oxidoreductase</keyword>
<sequence length="205" mass="23332">MSTVDTDSPLDEEGVDPDPVVEFGRWLDLAYSAGEPLPNAMALATADKRGDPSLRMVLLHQADELGFTFFTNYESRKAEDLGVRPRAALCFHWPLLHRQVRVVGSTERATRAESEAYWSGRPYGSRFSALASPQSRVIAGRQPLEAEVARLQALYPESPPLPGFWGGFRVRHEMVEFWQGRSHRLHDRLRYTRTADQWRLERLAP</sequence>
<protein>
    <recommendedName>
        <fullName evidence="5">Pyridoxamine 5'-phosphate oxidase</fullName>
        <ecNumber evidence="5">1.4.3.5</ecNumber>
    </recommendedName>
</protein>
<reference evidence="9" key="1">
    <citation type="submission" date="2020-10" db="EMBL/GenBank/DDBJ databases">
        <title>Ca. Dormibacterota MAGs.</title>
        <authorList>
            <person name="Montgomery K."/>
        </authorList>
    </citation>
    <scope>NUCLEOTIDE SEQUENCE [LARGE SCALE GENOMIC DNA]</scope>
    <source>
        <strain evidence="9">SC8812_S17_10</strain>
    </source>
</reference>
<dbReference type="PIRSF" id="PIRSF000190">
    <property type="entry name" value="Pyd_amn-ph_oxd"/>
    <property type="match status" value="1"/>
</dbReference>
<dbReference type="EMBL" id="JAEKNR010000094">
    <property type="protein sequence ID" value="MBJ7598094.1"/>
    <property type="molecule type" value="Genomic_DNA"/>
</dbReference>
<dbReference type="InterPro" id="IPR012349">
    <property type="entry name" value="Split_barrel_FMN-bd"/>
</dbReference>
<accession>A0A934K3A2</accession>
<feature type="binding site" evidence="6">
    <location>
        <position position="77"/>
    </location>
    <ligand>
        <name>FMN</name>
        <dbReference type="ChEBI" id="CHEBI:58210"/>
    </ligand>
</feature>
<dbReference type="NCBIfam" id="NF004231">
    <property type="entry name" value="PRK05679.1"/>
    <property type="match status" value="1"/>
</dbReference>
<feature type="binding site" evidence="6">
    <location>
        <position position="188"/>
    </location>
    <ligand>
        <name>FMN</name>
        <dbReference type="ChEBI" id="CHEBI:58210"/>
    </ligand>
</feature>
<dbReference type="InterPro" id="IPR011576">
    <property type="entry name" value="Pyridox_Oxase_N"/>
</dbReference>
<proteinExistence type="inferred from homology"/>
<feature type="binding site" evidence="6">
    <location>
        <position position="99"/>
    </location>
    <ligand>
        <name>FMN</name>
        <dbReference type="ChEBI" id="CHEBI:58210"/>
    </ligand>
</feature>
<evidence type="ECO:0000256" key="6">
    <source>
        <dbReference type="PIRSR" id="PIRSR000190-2"/>
    </source>
</evidence>
<dbReference type="Proteomes" id="UP000612893">
    <property type="component" value="Unassembled WGS sequence"/>
</dbReference>
<dbReference type="InterPro" id="IPR019576">
    <property type="entry name" value="Pyridoxamine_oxidase_dimer_C"/>
</dbReference>
<feature type="binding site" evidence="6">
    <location>
        <position position="76"/>
    </location>
    <ligand>
        <name>FMN</name>
        <dbReference type="ChEBI" id="CHEBI:58210"/>
    </ligand>
</feature>
<dbReference type="Pfam" id="PF01243">
    <property type="entry name" value="PNPOx_N"/>
    <property type="match status" value="1"/>
</dbReference>
<dbReference type="PROSITE" id="PS01064">
    <property type="entry name" value="PYRIDOX_OXIDASE"/>
    <property type="match status" value="1"/>
</dbReference>
<evidence type="ECO:0000256" key="4">
    <source>
        <dbReference type="ARBA" id="ARBA00023002"/>
    </source>
</evidence>
<dbReference type="InterPro" id="IPR019740">
    <property type="entry name" value="Pyridox_Oxase_CS"/>
</dbReference>
<dbReference type="Gene3D" id="2.30.110.10">
    <property type="entry name" value="Electron Transport, Fmn-binding Protein, Chain A"/>
    <property type="match status" value="1"/>
</dbReference>
<evidence type="ECO:0000256" key="3">
    <source>
        <dbReference type="ARBA" id="ARBA00022643"/>
    </source>
</evidence>
<dbReference type="GO" id="GO:0010181">
    <property type="term" value="F:FMN binding"/>
    <property type="evidence" value="ECO:0007669"/>
    <property type="project" value="UniProtKB-UniRule"/>
</dbReference>
<dbReference type="NCBIfam" id="TIGR00558">
    <property type="entry name" value="pdxH"/>
    <property type="match status" value="1"/>
</dbReference>
<dbReference type="GO" id="GO:0004733">
    <property type="term" value="F:pyridoxamine phosphate oxidase activity"/>
    <property type="evidence" value="ECO:0007669"/>
    <property type="project" value="UniProtKB-UniRule"/>
</dbReference>
<comment type="cofactor">
    <cofactor evidence="6">
        <name>FMN</name>
        <dbReference type="ChEBI" id="CHEBI:58210"/>
    </cofactor>
    <text evidence="6">Binds 1 FMN per subunit.</text>
</comment>
<dbReference type="SUPFAM" id="SSF50475">
    <property type="entry name" value="FMN-binding split barrel"/>
    <property type="match status" value="1"/>
</dbReference>
<evidence type="ECO:0000256" key="2">
    <source>
        <dbReference type="ARBA" id="ARBA00022630"/>
    </source>
</evidence>
<evidence type="ECO:0000259" key="7">
    <source>
        <dbReference type="Pfam" id="PF01243"/>
    </source>
</evidence>
<dbReference type="PANTHER" id="PTHR10851:SF0">
    <property type="entry name" value="PYRIDOXINE-5'-PHOSPHATE OXIDASE"/>
    <property type="match status" value="1"/>
</dbReference>
<keyword evidence="2" id="KW-0285">Flavoprotein</keyword>
<feature type="binding site" evidence="6">
    <location>
        <begin position="134"/>
        <end position="135"/>
    </location>
    <ligand>
        <name>FMN</name>
        <dbReference type="ChEBI" id="CHEBI:58210"/>
    </ligand>
</feature>
<evidence type="ECO:0000259" key="8">
    <source>
        <dbReference type="Pfam" id="PF10590"/>
    </source>
</evidence>
<dbReference type="EC" id="1.4.3.5" evidence="5"/>
<dbReference type="PANTHER" id="PTHR10851">
    <property type="entry name" value="PYRIDOXINE-5-PHOSPHATE OXIDASE"/>
    <property type="match status" value="1"/>
</dbReference>
<dbReference type="RefSeq" id="WP_338200862.1">
    <property type="nucleotide sequence ID" value="NZ_JAEKNR010000094.1"/>
</dbReference>
<dbReference type="Pfam" id="PF10590">
    <property type="entry name" value="PNP_phzG_C"/>
    <property type="match status" value="1"/>
</dbReference>
<dbReference type="HAMAP" id="MF_01629">
    <property type="entry name" value="PdxH"/>
    <property type="match status" value="1"/>
</dbReference>
<comment type="similarity">
    <text evidence="1">Belongs to the pyridoxamine 5'-phosphate oxidase family.</text>
</comment>
<feature type="binding site" evidence="6">
    <location>
        <position position="178"/>
    </location>
    <ligand>
        <name>FMN</name>
        <dbReference type="ChEBI" id="CHEBI:58210"/>
    </ligand>
</feature>
<evidence type="ECO:0000256" key="1">
    <source>
        <dbReference type="ARBA" id="ARBA00007301"/>
    </source>
</evidence>
<gene>
    <name evidence="9" type="primary">pdxH</name>
    <name evidence="9" type="ORF">JF922_08410</name>
</gene>
<keyword evidence="3 6" id="KW-0288">FMN</keyword>
<feature type="domain" description="Pyridoxine 5'-phosphate oxidase dimerisation C-terminal" evidence="8">
    <location>
        <begin position="165"/>
        <end position="205"/>
    </location>
</feature>
<dbReference type="AlphaFoldDB" id="A0A934K3A2"/>
<keyword evidence="10" id="KW-1185">Reference proteome</keyword>
<comment type="caution">
    <text evidence="9">The sequence shown here is derived from an EMBL/GenBank/DDBJ whole genome shotgun (WGS) entry which is preliminary data.</text>
</comment>
<dbReference type="InterPro" id="IPR000659">
    <property type="entry name" value="Pyridox_Oxase"/>
</dbReference>
<evidence type="ECO:0000256" key="5">
    <source>
        <dbReference type="NCBIfam" id="TIGR00558"/>
    </source>
</evidence>